<accession>A0AAW2W6C1</accession>
<evidence type="ECO:0000256" key="1">
    <source>
        <dbReference type="ARBA" id="ARBA00009861"/>
    </source>
</evidence>
<comment type="caution">
    <text evidence="3">The sequence shown here is derived from an EMBL/GenBank/DDBJ whole genome shotgun (WGS) entry which is preliminary data.</text>
</comment>
<dbReference type="PANTHER" id="PTHR31642">
    <property type="entry name" value="TRICHOTHECENE 3-O-ACETYLTRANSFERASE"/>
    <property type="match status" value="1"/>
</dbReference>
<keyword evidence="2" id="KW-0732">Signal</keyword>
<dbReference type="AlphaFoldDB" id="A0AAW2W6C1"/>
<dbReference type="Pfam" id="PF02458">
    <property type="entry name" value="Transferase"/>
    <property type="match status" value="1"/>
</dbReference>
<feature type="non-terminal residue" evidence="3">
    <location>
        <position position="259"/>
    </location>
</feature>
<dbReference type="GO" id="GO:0016747">
    <property type="term" value="F:acyltransferase activity, transferring groups other than amino-acyl groups"/>
    <property type="evidence" value="ECO:0007669"/>
    <property type="project" value="TreeGrafter"/>
</dbReference>
<reference evidence="3" key="2">
    <citation type="journal article" date="2024" name="Plant">
        <title>Genomic evolution and insights into agronomic trait innovations of Sesamum species.</title>
        <authorList>
            <person name="Miao H."/>
            <person name="Wang L."/>
            <person name="Qu L."/>
            <person name="Liu H."/>
            <person name="Sun Y."/>
            <person name="Le M."/>
            <person name="Wang Q."/>
            <person name="Wei S."/>
            <person name="Zheng Y."/>
            <person name="Lin W."/>
            <person name="Duan Y."/>
            <person name="Cao H."/>
            <person name="Xiong S."/>
            <person name="Wang X."/>
            <person name="Wei L."/>
            <person name="Li C."/>
            <person name="Ma Q."/>
            <person name="Ju M."/>
            <person name="Zhao R."/>
            <person name="Li G."/>
            <person name="Mu C."/>
            <person name="Tian Q."/>
            <person name="Mei H."/>
            <person name="Zhang T."/>
            <person name="Gao T."/>
            <person name="Zhang H."/>
        </authorList>
    </citation>
    <scope>NUCLEOTIDE SEQUENCE</scope>
    <source>
        <strain evidence="3">G02</strain>
    </source>
</reference>
<feature type="signal peptide" evidence="2">
    <location>
        <begin position="1"/>
        <end position="16"/>
    </location>
</feature>
<protein>
    <submittedName>
        <fullName evidence="3">Putrescine hydroxycinnamoyltransferase</fullName>
    </submittedName>
</protein>
<evidence type="ECO:0000256" key="2">
    <source>
        <dbReference type="SAM" id="SignalP"/>
    </source>
</evidence>
<reference evidence="3" key="1">
    <citation type="submission" date="2020-06" db="EMBL/GenBank/DDBJ databases">
        <authorList>
            <person name="Li T."/>
            <person name="Hu X."/>
            <person name="Zhang T."/>
            <person name="Song X."/>
            <person name="Zhang H."/>
            <person name="Dai N."/>
            <person name="Sheng W."/>
            <person name="Hou X."/>
            <person name="Wei L."/>
        </authorList>
    </citation>
    <scope>NUCLEOTIDE SEQUENCE</scope>
    <source>
        <strain evidence="3">G02</strain>
        <tissue evidence="3">Leaf</tissue>
    </source>
</reference>
<name>A0AAW2W6C1_SESRA</name>
<sequence>MAMGSLSFFSMMRVLALPSSSHEILVWLDGGGVQRPPPCGRRICNEKLPSCVGISLSRLDVSPLPFRDRTIFSPRNPPKFEFEHREVEYITKNLEKVFPLIDNSVKDIVVHKIHYSKEFLSKLKAMASSMNRTNKPFSTFESLVAYLWRAITKASGLNGLETTQVRIPVDGRYRLNPRVPNEYFGNLVLWAFARAKVDDLLREPLSYATKLLHEAIMKVMEEDLVPSAIPDTKESILWPNLEVASWLRSPCYNLDFGGG</sequence>
<proteinExistence type="inferred from homology"/>
<evidence type="ECO:0000313" key="3">
    <source>
        <dbReference type="EMBL" id="KAL0436973.1"/>
    </source>
</evidence>
<comment type="similarity">
    <text evidence="1">Belongs to the plant acyltransferase family.</text>
</comment>
<dbReference type="InterPro" id="IPR050317">
    <property type="entry name" value="Plant_Fungal_Acyltransferase"/>
</dbReference>
<dbReference type="Gene3D" id="3.30.559.10">
    <property type="entry name" value="Chloramphenicol acetyltransferase-like domain"/>
    <property type="match status" value="1"/>
</dbReference>
<organism evidence="3">
    <name type="scientific">Sesamum radiatum</name>
    <name type="common">Black benniseed</name>
    <dbReference type="NCBI Taxonomy" id="300843"/>
    <lineage>
        <taxon>Eukaryota</taxon>
        <taxon>Viridiplantae</taxon>
        <taxon>Streptophyta</taxon>
        <taxon>Embryophyta</taxon>
        <taxon>Tracheophyta</taxon>
        <taxon>Spermatophyta</taxon>
        <taxon>Magnoliopsida</taxon>
        <taxon>eudicotyledons</taxon>
        <taxon>Gunneridae</taxon>
        <taxon>Pentapetalae</taxon>
        <taxon>asterids</taxon>
        <taxon>lamiids</taxon>
        <taxon>Lamiales</taxon>
        <taxon>Pedaliaceae</taxon>
        <taxon>Sesamum</taxon>
    </lineage>
</organism>
<gene>
    <name evidence="3" type="ORF">Sradi_0405200</name>
</gene>
<feature type="chain" id="PRO_5043968785" evidence="2">
    <location>
        <begin position="17"/>
        <end position="259"/>
    </location>
</feature>
<dbReference type="EMBL" id="JACGWJ010000002">
    <property type="protein sequence ID" value="KAL0436973.1"/>
    <property type="molecule type" value="Genomic_DNA"/>
</dbReference>
<dbReference type="InterPro" id="IPR023213">
    <property type="entry name" value="CAT-like_dom_sf"/>
</dbReference>
<dbReference type="PANTHER" id="PTHR31642:SF13">
    <property type="entry name" value="AGMATINE HYDROXYCINNAMOYLTRANSFERASE 1"/>
    <property type="match status" value="1"/>
</dbReference>